<proteinExistence type="inferred from homology"/>
<dbReference type="InterPro" id="IPR043129">
    <property type="entry name" value="ATPase_NBD"/>
</dbReference>
<dbReference type="InterPro" id="IPR003696">
    <property type="entry name" value="Carbtransf_dom"/>
</dbReference>
<dbReference type="PANTHER" id="PTHR34847:SF1">
    <property type="entry name" value="NODULATION PROTEIN U"/>
    <property type="match status" value="1"/>
</dbReference>
<dbReference type="InterPro" id="IPR051338">
    <property type="entry name" value="NodU/CmcH_Carbamoyltrnsfr"/>
</dbReference>
<comment type="caution">
    <text evidence="5">The sequence shown here is derived from an EMBL/GenBank/DDBJ whole genome shotgun (WGS) entry which is preliminary data.</text>
</comment>
<protein>
    <submittedName>
        <fullName evidence="5">Carbamoyltransferase</fullName>
    </submittedName>
</protein>
<dbReference type="InterPro" id="IPR038152">
    <property type="entry name" value="Carbam_trans_C_sf"/>
</dbReference>
<dbReference type="PANTHER" id="PTHR34847">
    <property type="entry name" value="NODULATION PROTEIN U"/>
    <property type="match status" value="1"/>
</dbReference>
<dbReference type="Pfam" id="PF16861">
    <property type="entry name" value="Carbam_trans_C"/>
    <property type="match status" value="1"/>
</dbReference>
<dbReference type="Gene3D" id="3.30.420.40">
    <property type="match status" value="2"/>
</dbReference>
<reference evidence="5" key="2">
    <citation type="journal article" date="2021" name="Microbiome">
        <title>Successional dynamics and alternative stable states in a saline activated sludge microbial community over 9 years.</title>
        <authorList>
            <person name="Wang Y."/>
            <person name="Ye J."/>
            <person name="Ju F."/>
            <person name="Liu L."/>
            <person name="Boyd J.A."/>
            <person name="Deng Y."/>
            <person name="Parks D.H."/>
            <person name="Jiang X."/>
            <person name="Yin X."/>
            <person name="Woodcroft B.J."/>
            <person name="Tyson G.W."/>
            <person name="Hugenholtz P."/>
            <person name="Polz M.F."/>
            <person name="Zhang T."/>
        </authorList>
    </citation>
    <scope>NUCLEOTIDE SEQUENCE</scope>
    <source>
        <strain evidence="5">HKST-UBA01</strain>
    </source>
</reference>
<reference evidence="5" key="1">
    <citation type="submission" date="2020-04" db="EMBL/GenBank/DDBJ databases">
        <authorList>
            <person name="Zhang T."/>
        </authorList>
    </citation>
    <scope>NUCLEOTIDE SEQUENCE</scope>
    <source>
        <strain evidence="5">HKST-UBA01</strain>
    </source>
</reference>
<feature type="compositionally biased region" description="Gly residues" evidence="2">
    <location>
        <begin position="422"/>
        <end position="431"/>
    </location>
</feature>
<evidence type="ECO:0000259" key="4">
    <source>
        <dbReference type="Pfam" id="PF16861"/>
    </source>
</evidence>
<evidence type="ECO:0000259" key="3">
    <source>
        <dbReference type="Pfam" id="PF02543"/>
    </source>
</evidence>
<accession>A0A956LX79</accession>
<evidence type="ECO:0000313" key="6">
    <source>
        <dbReference type="Proteomes" id="UP000697710"/>
    </source>
</evidence>
<feature type="region of interest" description="Disordered" evidence="2">
    <location>
        <begin position="422"/>
        <end position="447"/>
    </location>
</feature>
<gene>
    <name evidence="5" type="ORF">KC729_06990</name>
</gene>
<organism evidence="5 6">
    <name type="scientific">Eiseniibacteriota bacterium</name>
    <dbReference type="NCBI Taxonomy" id="2212470"/>
    <lineage>
        <taxon>Bacteria</taxon>
        <taxon>Candidatus Eiseniibacteriota</taxon>
    </lineage>
</organism>
<dbReference type="AlphaFoldDB" id="A0A956LX79"/>
<name>A0A956LX79_UNCEI</name>
<dbReference type="Gene3D" id="3.90.870.20">
    <property type="entry name" value="Carbamoyltransferase, C-terminal domain"/>
    <property type="match status" value="1"/>
</dbReference>
<dbReference type="Proteomes" id="UP000697710">
    <property type="component" value="Unassembled WGS sequence"/>
</dbReference>
<dbReference type="CDD" id="cd24098">
    <property type="entry name" value="ASKHA_NBD_TobZ_N"/>
    <property type="match status" value="1"/>
</dbReference>
<feature type="region of interest" description="Disordered" evidence="2">
    <location>
        <begin position="350"/>
        <end position="407"/>
    </location>
</feature>
<dbReference type="Pfam" id="PF02543">
    <property type="entry name" value="Carbam_trans_N"/>
    <property type="match status" value="1"/>
</dbReference>
<dbReference type="InterPro" id="IPR031730">
    <property type="entry name" value="Carbam_trans_C"/>
</dbReference>
<evidence type="ECO:0000256" key="2">
    <source>
        <dbReference type="SAM" id="MobiDB-lite"/>
    </source>
</evidence>
<feature type="domain" description="Carbamoyltransferase" evidence="3">
    <location>
        <begin position="3"/>
        <end position="338"/>
    </location>
</feature>
<sequence>MDILGISAFYHDSAACLLRDGEIVAAAQEERFTRKKHDFNFPKHAADYCLREGGINPSDLALVAFYDKPLLKFERLLETYFAFAPRGFTSFLQAIPVWTRQKLFMADIIKKNLGYKGKILYPEHHESHAASAFFASPYEESATLTTDGVGEWTTTSYGVGKGNHVQLLGEIHFPHSLGMLYSAFTYYTGFRVNSGEYKVMGLAPYGDPKYVDKILSHLMDLREDGSFHLDMKYFDYCTGMKMTNGAFDDLFGGPARKPESQLTQREMDLAASVQVVTEMAMLKMARHVRKVTGQRYLCLAGGVALNCVANGKVLREGIFDDIFIQPAAGDAGGSLGSAYVAWYHYLGKPRTSPESGQAARAQATSKRQEQRRAERSEAELAEVGAAHGSGAQAAGGGAAASGATGSSAGASGGFAGGDFGNGSGANGGTSDHGGATPGNASGDDLERVSRNLDGSYREGWRPDSQRGSYLGPAFTNEEIREFLDFAGAKYVQLSEHEMIERTAEILASEKVVGWFQGRMEFGPRALGNRSILGDARSREMQTVMNLKIKFRESFRPFAPSVLEEHVSEWFNIDRPSPYMLLTTDVLEKHRLPVPAGSENLFGIDKLKVIRSSVPAITHVDYSARLQTVSKRTNPRYHALIKAFYERTGCPVIINTSFNVRGEPIVCAPKDAYTCFMRTNMDYLVLNDIILDKNDQPALRDDVDWKTEFQLD</sequence>
<feature type="compositionally biased region" description="Low complexity" evidence="2">
    <location>
        <begin position="381"/>
        <end position="392"/>
    </location>
</feature>
<evidence type="ECO:0000256" key="1">
    <source>
        <dbReference type="ARBA" id="ARBA00006129"/>
    </source>
</evidence>
<dbReference type="EMBL" id="JAGQHR010000160">
    <property type="protein sequence ID" value="MCA9727410.1"/>
    <property type="molecule type" value="Genomic_DNA"/>
</dbReference>
<evidence type="ECO:0000313" key="5">
    <source>
        <dbReference type="EMBL" id="MCA9727410.1"/>
    </source>
</evidence>
<dbReference type="GO" id="GO:0003824">
    <property type="term" value="F:catalytic activity"/>
    <property type="evidence" value="ECO:0007669"/>
    <property type="project" value="InterPro"/>
</dbReference>
<feature type="domain" description="Carbamoyltransferase C-terminal" evidence="4">
    <location>
        <begin position="503"/>
        <end position="692"/>
    </location>
</feature>
<dbReference type="SUPFAM" id="SSF53067">
    <property type="entry name" value="Actin-like ATPase domain"/>
    <property type="match status" value="1"/>
</dbReference>
<feature type="compositionally biased region" description="Basic and acidic residues" evidence="2">
    <location>
        <begin position="366"/>
        <end position="378"/>
    </location>
</feature>
<comment type="similarity">
    <text evidence="1">Belongs to the NodU/CmcH family.</text>
</comment>